<dbReference type="EMBL" id="CP038015">
    <property type="protein sequence ID" value="QBP42483.1"/>
    <property type="molecule type" value="Genomic_DNA"/>
</dbReference>
<organism evidence="1 2">
    <name type="scientific">Paenisporosarcina antarctica</name>
    <dbReference type="NCBI Taxonomy" id="417367"/>
    <lineage>
        <taxon>Bacteria</taxon>
        <taxon>Bacillati</taxon>
        <taxon>Bacillota</taxon>
        <taxon>Bacilli</taxon>
        <taxon>Bacillales</taxon>
        <taxon>Caryophanaceae</taxon>
        <taxon>Paenisporosarcina</taxon>
    </lineage>
</organism>
<name>A0A4P7A1D9_9BACL</name>
<proteinExistence type="predicted"/>
<sequence length="64" mass="6546">MYAIIIAMLIVGAFSSKGDEVVSASDSSKKIDFPTIAATLIVPNSTGRGTDAVGRAIASSDEKT</sequence>
<dbReference type="RefSeq" id="WP_134211031.1">
    <property type="nucleotide sequence ID" value="NZ_CP038015.1"/>
</dbReference>
<evidence type="ECO:0000313" key="1">
    <source>
        <dbReference type="EMBL" id="QBP42483.1"/>
    </source>
</evidence>
<evidence type="ECO:0000313" key="2">
    <source>
        <dbReference type="Proteomes" id="UP000294292"/>
    </source>
</evidence>
<protein>
    <submittedName>
        <fullName evidence="1">Uncharacterized protein</fullName>
    </submittedName>
</protein>
<gene>
    <name evidence="1" type="ORF">E2636_15590</name>
</gene>
<keyword evidence="2" id="KW-1185">Reference proteome</keyword>
<reference evidence="1 2" key="1">
    <citation type="submission" date="2019-03" db="EMBL/GenBank/DDBJ databases">
        <title>Complete genome sequence of Paenisporosarcina antarctica CGMCC 1.6503T.</title>
        <authorList>
            <person name="Rong J.-C."/>
            <person name="Chi N.-Y."/>
            <person name="Zhang Q.-F."/>
        </authorList>
    </citation>
    <scope>NUCLEOTIDE SEQUENCE [LARGE SCALE GENOMIC DNA]</scope>
    <source>
        <strain evidence="1 2">CGMCC 1.6503</strain>
    </source>
</reference>
<dbReference type="Proteomes" id="UP000294292">
    <property type="component" value="Chromosome"/>
</dbReference>
<dbReference type="KEGG" id="panc:E2636_15590"/>
<accession>A0A4P7A1D9</accession>
<dbReference type="AlphaFoldDB" id="A0A4P7A1D9"/>